<dbReference type="PANTHER" id="PTHR48449">
    <property type="entry name" value="DUF1985 DOMAIN-CONTAINING PROTEIN"/>
    <property type="match status" value="1"/>
</dbReference>
<dbReference type="PANTHER" id="PTHR48449:SF1">
    <property type="entry name" value="DUF1985 DOMAIN-CONTAINING PROTEIN"/>
    <property type="match status" value="1"/>
</dbReference>
<dbReference type="AlphaFoldDB" id="A0ABD1SKX3"/>
<protein>
    <submittedName>
        <fullName evidence="2">Uncharacterized protein</fullName>
    </submittedName>
</protein>
<gene>
    <name evidence="2" type="ORF">Fot_35118</name>
</gene>
<reference evidence="3" key="1">
    <citation type="submission" date="2024-07" db="EMBL/GenBank/DDBJ databases">
        <title>Two chromosome-level genome assemblies of Korean endemic species Abeliophyllum distichum and Forsythia ovata (Oleaceae).</title>
        <authorList>
            <person name="Jang H."/>
        </authorList>
    </citation>
    <scope>NUCLEOTIDE SEQUENCE [LARGE SCALE GENOMIC DNA]</scope>
</reference>
<name>A0ABD1SKX3_9LAMI</name>
<accession>A0ABD1SKX3</accession>
<comment type="caution">
    <text evidence="2">The sequence shown here is derived from an EMBL/GenBank/DDBJ whole genome shotgun (WGS) entry which is preliminary data.</text>
</comment>
<dbReference type="Proteomes" id="UP001604277">
    <property type="component" value="Unassembled WGS sequence"/>
</dbReference>
<feature type="region of interest" description="Disordered" evidence="1">
    <location>
        <begin position="125"/>
        <end position="145"/>
    </location>
</feature>
<keyword evidence="3" id="KW-1185">Reference proteome</keyword>
<sequence length="297" mass="34019">MTFLLLGEAMFAEQIQITLDKHVHWYVGLNKQGQPRLICVTYVSKDLALVNDKTNAVELGKLEREIETETLSFNNVQSQGNDYWQDLEILPKKDVRLQANDDSEVDENVDDYRDGMDINAVNQNVKSPDVNSKNTTSSYSSGPEVVENNQCTNEQLMTLSSPITTHVIPRDEDEPDGKVFKSKKILMLELHLLAMKNDFEFRAKKSNKQTYTIVSSRSKLPKIDAIYDALDDEHNELFLNSCFEKLYNVRSMQISPKLIHNLLIRRVRSGNADEIWFCLENEQAARCQTPIGPFKVE</sequence>
<evidence type="ECO:0000313" key="2">
    <source>
        <dbReference type="EMBL" id="KAL2501270.1"/>
    </source>
</evidence>
<evidence type="ECO:0000256" key="1">
    <source>
        <dbReference type="SAM" id="MobiDB-lite"/>
    </source>
</evidence>
<proteinExistence type="predicted"/>
<organism evidence="2 3">
    <name type="scientific">Forsythia ovata</name>
    <dbReference type="NCBI Taxonomy" id="205694"/>
    <lineage>
        <taxon>Eukaryota</taxon>
        <taxon>Viridiplantae</taxon>
        <taxon>Streptophyta</taxon>
        <taxon>Embryophyta</taxon>
        <taxon>Tracheophyta</taxon>
        <taxon>Spermatophyta</taxon>
        <taxon>Magnoliopsida</taxon>
        <taxon>eudicotyledons</taxon>
        <taxon>Gunneridae</taxon>
        <taxon>Pentapetalae</taxon>
        <taxon>asterids</taxon>
        <taxon>lamiids</taxon>
        <taxon>Lamiales</taxon>
        <taxon>Oleaceae</taxon>
        <taxon>Forsythieae</taxon>
        <taxon>Forsythia</taxon>
    </lineage>
</organism>
<evidence type="ECO:0000313" key="3">
    <source>
        <dbReference type="Proteomes" id="UP001604277"/>
    </source>
</evidence>
<dbReference type="EMBL" id="JBFOLJ010000010">
    <property type="protein sequence ID" value="KAL2501270.1"/>
    <property type="molecule type" value="Genomic_DNA"/>
</dbReference>